<gene>
    <name evidence="2" type="ORF">C0029_01455</name>
</gene>
<accession>A0AAP8MGF6</accession>
<proteinExistence type="predicted"/>
<dbReference type="Proteomes" id="UP000235162">
    <property type="component" value="Unassembled WGS sequence"/>
</dbReference>
<organism evidence="2 3">
    <name type="scientific">Halioglobus japonicus</name>
    <dbReference type="NCBI Taxonomy" id="930805"/>
    <lineage>
        <taxon>Bacteria</taxon>
        <taxon>Pseudomonadati</taxon>
        <taxon>Pseudomonadota</taxon>
        <taxon>Gammaproteobacteria</taxon>
        <taxon>Cellvibrionales</taxon>
        <taxon>Halieaceae</taxon>
        <taxon>Halioglobus</taxon>
    </lineage>
</organism>
<dbReference type="InterPro" id="IPR032710">
    <property type="entry name" value="NTF2-like_dom_sf"/>
</dbReference>
<protein>
    <submittedName>
        <fullName evidence="2">Nuclear transport factor 2 family protein</fullName>
    </submittedName>
</protein>
<dbReference type="Pfam" id="PF13577">
    <property type="entry name" value="SnoaL_4"/>
    <property type="match status" value="1"/>
</dbReference>
<reference evidence="2 3" key="1">
    <citation type="submission" date="2018-01" db="EMBL/GenBank/DDBJ databases">
        <title>The draft genome sequence of Halioglobus japonicus S1-36.</title>
        <authorList>
            <person name="Du Z.-J."/>
            <person name="Shi M.-J."/>
        </authorList>
    </citation>
    <scope>NUCLEOTIDE SEQUENCE [LARGE SCALE GENOMIC DNA]</scope>
    <source>
        <strain evidence="2 3">S1-36</strain>
    </source>
</reference>
<evidence type="ECO:0000313" key="3">
    <source>
        <dbReference type="Proteomes" id="UP000235162"/>
    </source>
</evidence>
<name>A0AAP8MGF6_9GAMM</name>
<evidence type="ECO:0000313" key="2">
    <source>
        <dbReference type="EMBL" id="PLW87290.1"/>
    </source>
</evidence>
<sequence length="285" mass="32214">MLFAADPVPTASPQLFVFASCKGLRRVAFTIDIDITEKSVVTFEQRRRRGNTICSDGLCHGGTTGSGTARFLYRHSLPHHDWTRFTHANTIRIDCFYNYEPSPATLQTPHRNEAAMTADFEDQQAIIAVLHGHCRGLDRNNSALIRDCYWPDATVDYGSFVGAASDFTELIGPALTQSYELTRHCVSNVTIVVDGGLAQCESYVEAAHLLRGAEQEMCFRGRYLDTLERKDRQWRIRHRQVVMDWSVTRDVHDERNNEAFAALAKGRADLDDPSYALFQRDNNHG</sequence>
<comment type="caution">
    <text evidence="2">The sequence shown here is derived from an EMBL/GenBank/DDBJ whole genome shotgun (WGS) entry which is preliminary data.</text>
</comment>
<keyword evidence="3" id="KW-1185">Reference proteome</keyword>
<dbReference type="CDD" id="cd00531">
    <property type="entry name" value="NTF2_like"/>
    <property type="match status" value="1"/>
</dbReference>
<evidence type="ECO:0000259" key="1">
    <source>
        <dbReference type="Pfam" id="PF13577"/>
    </source>
</evidence>
<dbReference type="SUPFAM" id="SSF54427">
    <property type="entry name" value="NTF2-like"/>
    <property type="match status" value="1"/>
</dbReference>
<dbReference type="AlphaFoldDB" id="A0AAP8MGF6"/>
<dbReference type="Gene3D" id="3.10.450.50">
    <property type="match status" value="1"/>
</dbReference>
<dbReference type="InterPro" id="IPR037401">
    <property type="entry name" value="SnoaL-like"/>
</dbReference>
<dbReference type="EMBL" id="PKUR01000001">
    <property type="protein sequence ID" value="PLW87290.1"/>
    <property type="molecule type" value="Genomic_DNA"/>
</dbReference>
<feature type="domain" description="SnoaL-like" evidence="1">
    <location>
        <begin position="120"/>
        <end position="239"/>
    </location>
</feature>